<comment type="caution">
    <text evidence="1">The sequence shown here is derived from an EMBL/GenBank/DDBJ whole genome shotgun (WGS) entry which is preliminary data.</text>
</comment>
<dbReference type="Proteomes" id="UP001145114">
    <property type="component" value="Unassembled WGS sequence"/>
</dbReference>
<protein>
    <submittedName>
        <fullName evidence="1">Uncharacterized protein</fullName>
    </submittedName>
</protein>
<feature type="non-terminal residue" evidence="1">
    <location>
        <position position="1"/>
    </location>
</feature>
<accession>A0ACC1HLB7</accession>
<gene>
    <name evidence="1" type="ORF">EV182_007479</name>
</gene>
<evidence type="ECO:0000313" key="2">
    <source>
        <dbReference type="Proteomes" id="UP001145114"/>
    </source>
</evidence>
<name>A0ACC1HLB7_9FUNG</name>
<keyword evidence="2" id="KW-1185">Reference proteome</keyword>
<reference evidence="1" key="1">
    <citation type="submission" date="2022-06" db="EMBL/GenBank/DDBJ databases">
        <title>Phylogenomic reconstructions and comparative analyses of Kickxellomycotina fungi.</title>
        <authorList>
            <person name="Reynolds N.K."/>
            <person name="Stajich J.E."/>
            <person name="Barry K."/>
            <person name="Grigoriev I.V."/>
            <person name="Crous P."/>
            <person name="Smith M.E."/>
        </authorList>
    </citation>
    <scope>NUCLEOTIDE SEQUENCE</scope>
    <source>
        <strain evidence="1">RSA 2271</strain>
    </source>
</reference>
<proteinExistence type="predicted"/>
<sequence length="114" mass="12853">ITSFNIRSVDHLGLQGGQPPVQPLPSTQADITESSTNLAFACLRFFQFRIHDYDYHLDPKDILSFITMSLSLSVCRICVHISQHTAPADTVINNVHVSLFVPHIYSVYDCVHRI</sequence>
<organism evidence="1 2">
    <name type="scientific">Spiromyces aspiralis</name>
    <dbReference type="NCBI Taxonomy" id="68401"/>
    <lineage>
        <taxon>Eukaryota</taxon>
        <taxon>Fungi</taxon>
        <taxon>Fungi incertae sedis</taxon>
        <taxon>Zoopagomycota</taxon>
        <taxon>Kickxellomycotina</taxon>
        <taxon>Kickxellomycetes</taxon>
        <taxon>Kickxellales</taxon>
        <taxon>Kickxellaceae</taxon>
        <taxon>Spiromyces</taxon>
    </lineage>
</organism>
<dbReference type="EMBL" id="JAMZIH010003475">
    <property type="protein sequence ID" value="KAJ1676800.1"/>
    <property type="molecule type" value="Genomic_DNA"/>
</dbReference>
<evidence type="ECO:0000313" key="1">
    <source>
        <dbReference type="EMBL" id="KAJ1676800.1"/>
    </source>
</evidence>